<dbReference type="Pfam" id="PF09587">
    <property type="entry name" value="PGA_cap"/>
    <property type="match status" value="1"/>
</dbReference>
<dbReference type="SMART" id="SM00854">
    <property type="entry name" value="PGA_cap"/>
    <property type="match status" value="1"/>
</dbReference>
<gene>
    <name evidence="5" type="ORF">IAB02_00920</name>
</gene>
<reference evidence="5" key="2">
    <citation type="journal article" date="2021" name="PeerJ">
        <title>Extensive microbial diversity within the chicken gut microbiome revealed by metagenomics and culture.</title>
        <authorList>
            <person name="Gilroy R."/>
            <person name="Ravi A."/>
            <person name="Getino M."/>
            <person name="Pursley I."/>
            <person name="Horton D.L."/>
            <person name="Alikhan N.F."/>
            <person name="Baker D."/>
            <person name="Gharbi K."/>
            <person name="Hall N."/>
            <person name="Watson M."/>
            <person name="Adriaenssens E.M."/>
            <person name="Foster-Nyarko E."/>
            <person name="Jarju S."/>
            <person name="Secka A."/>
            <person name="Antonio M."/>
            <person name="Oren A."/>
            <person name="Chaudhuri R.R."/>
            <person name="La Ragione R."/>
            <person name="Hildebrand F."/>
            <person name="Pallen M.J."/>
        </authorList>
    </citation>
    <scope>NUCLEOTIDE SEQUENCE</scope>
    <source>
        <strain evidence="5">ChiHcec3-11533</strain>
    </source>
</reference>
<evidence type="ECO:0000313" key="6">
    <source>
        <dbReference type="Proteomes" id="UP000824072"/>
    </source>
</evidence>
<dbReference type="InterPro" id="IPR052169">
    <property type="entry name" value="CW_Biosynth-Accessory"/>
</dbReference>
<keyword evidence="3" id="KW-0812">Transmembrane</keyword>
<proteinExistence type="inferred from homology"/>
<evidence type="ECO:0000313" key="5">
    <source>
        <dbReference type="EMBL" id="HIU33099.1"/>
    </source>
</evidence>
<evidence type="ECO:0000256" key="3">
    <source>
        <dbReference type="SAM" id="Phobius"/>
    </source>
</evidence>
<accession>A0A9D1LB08</accession>
<keyword evidence="3" id="KW-1133">Transmembrane helix</keyword>
<evidence type="ECO:0000256" key="1">
    <source>
        <dbReference type="ARBA" id="ARBA00005662"/>
    </source>
</evidence>
<evidence type="ECO:0000259" key="4">
    <source>
        <dbReference type="SMART" id="SM00854"/>
    </source>
</evidence>
<dbReference type="SUPFAM" id="SSF56300">
    <property type="entry name" value="Metallo-dependent phosphatases"/>
    <property type="match status" value="1"/>
</dbReference>
<feature type="domain" description="Capsule synthesis protein CapA" evidence="4">
    <location>
        <begin position="97"/>
        <end position="359"/>
    </location>
</feature>
<dbReference type="AlphaFoldDB" id="A0A9D1LB08"/>
<dbReference type="Gene3D" id="3.60.21.10">
    <property type="match status" value="1"/>
</dbReference>
<evidence type="ECO:0000256" key="2">
    <source>
        <dbReference type="SAM" id="MobiDB-lite"/>
    </source>
</evidence>
<dbReference type="PANTHER" id="PTHR33393">
    <property type="entry name" value="POLYGLUTAMINE SYNTHESIS ACCESSORY PROTEIN RV0574C-RELATED"/>
    <property type="match status" value="1"/>
</dbReference>
<comment type="caution">
    <text evidence="5">The sequence shown here is derived from an EMBL/GenBank/DDBJ whole genome shotgun (WGS) entry which is preliminary data.</text>
</comment>
<dbReference type="InterPro" id="IPR029052">
    <property type="entry name" value="Metallo-depent_PP-like"/>
</dbReference>
<dbReference type="Proteomes" id="UP000824072">
    <property type="component" value="Unassembled WGS sequence"/>
</dbReference>
<keyword evidence="3" id="KW-0472">Membrane</keyword>
<dbReference type="InterPro" id="IPR019079">
    <property type="entry name" value="Capsule_synth_CapA"/>
</dbReference>
<dbReference type="PANTHER" id="PTHR33393:SF11">
    <property type="entry name" value="POLYGLUTAMINE SYNTHESIS ACCESSORY PROTEIN RV0574C-RELATED"/>
    <property type="match status" value="1"/>
</dbReference>
<comment type="similarity">
    <text evidence="1">Belongs to the CapA family.</text>
</comment>
<feature type="compositionally biased region" description="Pro residues" evidence="2">
    <location>
        <begin position="80"/>
        <end position="90"/>
    </location>
</feature>
<sequence>MAKKKGIKIGNYRIMPLGIAVVAVLVIAIAALGVTLVLRSRSETAKDPSSNSIEPVFDVGDMDNPTVEPSQEPEISPTPTVEPTPTPEPTPLIRSATIRTIGEIGIQTNILNAARVTQTGEDGTEEITYDFSPMFEYIEDVVGDADWTVADVEGPMGGEGETGYTGDGLLNTPPQLMQALKDAGVDMLTLANDHALDTYFDGLIGTMKNASAYGLDYIGAAQSQAEHDKAQVRDINGIQVGFLNYTTDAGANAKNSSTDALTYGLNVISEDFVQDIQALKDAGAEVIVCYVSWGKMGERTANSEQETVLTYLAKAGVDVIIGYNPHTAQTAVASEITLEDGSSHYVVALGATGVFLSDFHTQYYDSGMIFEFTIQEKQEGGFEITNLQYIPTYVWREQTAEGYQYRVLAVGEWLEERPEGMSDAEYERMQQVWTEIQQVMDAGKSGAQRSAS</sequence>
<dbReference type="EMBL" id="DVMU01000020">
    <property type="protein sequence ID" value="HIU33099.1"/>
    <property type="molecule type" value="Genomic_DNA"/>
</dbReference>
<name>A0A9D1LB08_9FIRM</name>
<organism evidence="5 6">
    <name type="scientific">Candidatus Pullichristensenella excrementigallinarum</name>
    <dbReference type="NCBI Taxonomy" id="2840907"/>
    <lineage>
        <taxon>Bacteria</taxon>
        <taxon>Bacillati</taxon>
        <taxon>Bacillota</taxon>
        <taxon>Clostridia</taxon>
        <taxon>Candidatus Pullichristensenella</taxon>
    </lineage>
</organism>
<reference evidence="5" key="1">
    <citation type="submission" date="2020-10" db="EMBL/GenBank/DDBJ databases">
        <authorList>
            <person name="Gilroy R."/>
        </authorList>
    </citation>
    <scope>NUCLEOTIDE SEQUENCE</scope>
    <source>
        <strain evidence="5">ChiHcec3-11533</strain>
    </source>
</reference>
<feature type="transmembrane region" description="Helical" evidence="3">
    <location>
        <begin position="12"/>
        <end position="38"/>
    </location>
</feature>
<feature type="region of interest" description="Disordered" evidence="2">
    <location>
        <begin position="41"/>
        <end position="92"/>
    </location>
</feature>
<protein>
    <submittedName>
        <fullName evidence="5">CapA family protein</fullName>
    </submittedName>
</protein>